<sequence length="350" mass="40158">MPPSLPISNRSRISKFLIFKFTLNPTYNLFVIAMATPEVAAMWERGFRVADARRRASAVSSSPPAFPAPDTNSDPFRTFLEISTDSANNSKESSEHVGEHDSDTFTASEDAGEHASDTFTASQKQQLQKWMMMQILQHNDIERVWVRQELDTVRQELDTQRSGLDNRLREEQAQFFDLLQQMFHQAYDRLHSVFAEAFKDNLSNEERFKTLQERVDEGVELREIRRRLTDLEGAVRVLEGTARVLEGKARVLEGKARVTWRVLVRFILEISVRILDSMVRALDRRADNREKELVGERPPRAENAQMVGSSGPKFARYLLIFVVCLMAYRLHVELLAVVLLFFPSLAKLAV</sequence>
<accession>A0ACB8SEP0</accession>
<protein>
    <submittedName>
        <fullName evidence="1">Uncharacterized protein</fullName>
    </submittedName>
</protein>
<evidence type="ECO:0000313" key="2">
    <source>
        <dbReference type="Proteomes" id="UP000814140"/>
    </source>
</evidence>
<keyword evidence="2" id="KW-1185">Reference proteome</keyword>
<dbReference type="Proteomes" id="UP000814140">
    <property type="component" value="Unassembled WGS sequence"/>
</dbReference>
<dbReference type="EMBL" id="MU277320">
    <property type="protein sequence ID" value="KAI0055014.1"/>
    <property type="molecule type" value="Genomic_DNA"/>
</dbReference>
<reference evidence="1" key="2">
    <citation type="journal article" date="2022" name="New Phytol.">
        <title>Evolutionary transition to the ectomycorrhizal habit in the genomes of a hyperdiverse lineage of mushroom-forming fungi.</title>
        <authorList>
            <person name="Looney B."/>
            <person name="Miyauchi S."/>
            <person name="Morin E."/>
            <person name="Drula E."/>
            <person name="Courty P.E."/>
            <person name="Kohler A."/>
            <person name="Kuo A."/>
            <person name="LaButti K."/>
            <person name="Pangilinan J."/>
            <person name="Lipzen A."/>
            <person name="Riley R."/>
            <person name="Andreopoulos W."/>
            <person name="He G."/>
            <person name="Johnson J."/>
            <person name="Nolan M."/>
            <person name="Tritt A."/>
            <person name="Barry K.W."/>
            <person name="Grigoriev I.V."/>
            <person name="Nagy L.G."/>
            <person name="Hibbett D."/>
            <person name="Henrissat B."/>
            <person name="Matheny P.B."/>
            <person name="Labbe J."/>
            <person name="Martin F.M."/>
        </authorList>
    </citation>
    <scope>NUCLEOTIDE SEQUENCE</scope>
    <source>
        <strain evidence="1">HHB10654</strain>
    </source>
</reference>
<proteinExistence type="predicted"/>
<gene>
    <name evidence="1" type="ORF">BV25DRAFT_1843262</name>
</gene>
<reference evidence="1" key="1">
    <citation type="submission" date="2021-03" db="EMBL/GenBank/DDBJ databases">
        <authorList>
            <consortium name="DOE Joint Genome Institute"/>
            <person name="Ahrendt S."/>
            <person name="Looney B.P."/>
            <person name="Miyauchi S."/>
            <person name="Morin E."/>
            <person name="Drula E."/>
            <person name="Courty P.E."/>
            <person name="Chicoki N."/>
            <person name="Fauchery L."/>
            <person name="Kohler A."/>
            <person name="Kuo A."/>
            <person name="Labutti K."/>
            <person name="Pangilinan J."/>
            <person name="Lipzen A."/>
            <person name="Riley R."/>
            <person name="Andreopoulos W."/>
            <person name="He G."/>
            <person name="Johnson J."/>
            <person name="Barry K.W."/>
            <person name="Grigoriev I.V."/>
            <person name="Nagy L."/>
            <person name="Hibbett D."/>
            <person name="Henrissat B."/>
            <person name="Matheny P.B."/>
            <person name="Labbe J."/>
            <person name="Martin F."/>
        </authorList>
    </citation>
    <scope>NUCLEOTIDE SEQUENCE</scope>
    <source>
        <strain evidence="1">HHB10654</strain>
    </source>
</reference>
<name>A0ACB8SEP0_9AGAM</name>
<comment type="caution">
    <text evidence="1">The sequence shown here is derived from an EMBL/GenBank/DDBJ whole genome shotgun (WGS) entry which is preliminary data.</text>
</comment>
<organism evidence="1 2">
    <name type="scientific">Artomyces pyxidatus</name>
    <dbReference type="NCBI Taxonomy" id="48021"/>
    <lineage>
        <taxon>Eukaryota</taxon>
        <taxon>Fungi</taxon>
        <taxon>Dikarya</taxon>
        <taxon>Basidiomycota</taxon>
        <taxon>Agaricomycotina</taxon>
        <taxon>Agaricomycetes</taxon>
        <taxon>Russulales</taxon>
        <taxon>Auriscalpiaceae</taxon>
        <taxon>Artomyces</taxon>
    </lineage>
</organism>
<evidence type="ECO:0000313" key="1">
    <source>
        <dbReference type="EMBL" id="KAI0055014.1"/>
    </source>
</evidence>